<dbReference type="SMART" id="SM00065">
    <property type="entry name" value="GAF"/>
    <property type="match status" value="1"/>
</dbReference>
<dbReference type="Gene3D" id="3.20.20.450">
    <property type="entry name" value="EAL domain"/>
    <property type="match status" value="1"/>
</dbReference>
<dbReference type="Pfam" id="PF00563">
    <property type="entry name" value="EAL"/>
    <property type="match status" value="1"/>
</dbReference>
<keyword evidence="3" id="KW-1185">Reference proteome</keyword>
<dbReference type="InterPro" id="IPR003018">
    <property type="entry name" value="GAF"/>
</dbReference>
<dbReference type="Gene3D" id="3.30.70.270">
    <property type="match status" value="1"/>
</dbReference>
<comment type="caution">
    <text evidence="2">The sequence shown here is derived from an EMBL/GenBank/DDBJ whole genome shotgun (WGS) entry which is preliminary data.</text>
</comment>
<evidence type="ECO:0000259" key="1">
    <source>
        <dbReference type="PROSITE" id="PS50883"/>
    </source>
</evidence>
<accession>A0A506QPK3</accession>
<dbReference type="OrthoDB" id="6597954at2"/>
<dbReference type="InterPro" id="IPR050706">
    <property type="entry name" value="Cyclic-di-GMP_PDE-like"/>
</dbReference>
<dbReference type="CDD" id="cd01948">
    <property type="entry name" value="EAL"/>
    <property type="match status" value="1"/>
</dbReference>
<dbReference type="PANTHER" id="PTHR33121:SF19">
    <property type="entry name" value="CYCLIC DI-GMP PHOSPHODIESTERASE PA2567"/>
    <property type="match status" value="1"/>
</dbReference>
<name>A0A506QPK3_9GAMM</name>
<protein>
    <submittedName>
        <fullName evidence="2">GGDEF domain-containing protein</fullName>
    </submittedName>
</protein>
<evidence type="ECO:0000313" key="2">
    <source>
        <dbReference type="EMBL" id="TPV47707.1"/>
    </source>
</evidence>
<feature type="domain" description="EAL" evidence="1">
    <location>
        <begin position="335"/>
        <end position="589"/>
    </location>
</feature>
<dbReference type="AlphaFoldDB" id="A0A506QPK3"/>
<dbReference type="Pfam" id="PF01590">
    <property type="entry name" value="GAF"/>
    <property type="match status" value="1"/>
</dbReference>
<organism evidence="2 3">
    <name type="scientific">Pantoea deleyi</name>
    <dbReference type="NCBI Taxonomy" id="470932"/>
    <lineage>
        <taxon>Bacteria</taxon>
        <taxon>Pseudomonadati</taxon>
        <taxon>Pseudomonadota</taxon>
        <taxon>Gammaproteobacteria</taxon>
        <taxon>Enterobacterales</taxon>
        <taxon>Erwiniaceae</taxon>
        <taxon>Pantoea</taxon>
    </lineage>
</organism>
<dbReference type="SMART" id="SM00052">
    <property type="entry name" value="EAL"/>
    <property type="match status" value="1"/>
</dbReference>
<dbReference type="Proteomes" id="UP000317747">
    <property type="component" value="Unassembled WGS sequence"/>
</dbReference>
<proteinExistence type="predicted"/>
<dbReference type="SUPFAM" id="SSF141868">
    <property type="entry name" value="EAL domain-like"/>
    <property type="match status" value="1"/>
</dbReference>
<dbReference type="PROSITE" id="PS50883">
    <property type="entry name" value="EAL"/>
    <property type="match status" value="1"/>
</dbReference>
<dbReference type="InterPro" id="IPR035919">
    <property type="entry name" value="EAL_sf"/>
</dbReference>
<dbReference type="InterPro" id="IPR029016">
    <property type="entry name" value="GAF-like_dom_sf"/>
</dbReference>
<reference evidence="2 3" key="1">
    <citation type="submission" date="2019-06" db="EMBL/GenBank/DDBJ databases">
        <title>Taxogenomics and systematics of the genus Pantoea.</title>
        <authorList>
            <person name="Tambong J.T."/>
        </authorList>
    </citation>
    <scope>NUCLEOTIDE SEQUENCE [LARGE SCALE GENOMIC DNA]</scope>
    <source>
        <strain evidence="2 3">LMG 24200</strain>
    </source>
</reference>
<dbReference type="Gene3D" id="3.30.450.40">
    <property type="match status" value="1"/>
</dbReference>
<dbReference type="InterPro" id="IPR029787">
    <property type="entry name" value="Nucleotide_cyclase"/>
</dbReference>
<dbReference type="PANTHER" id="PTHR33121">
    <property type="entry name" value="CYCLIC DI-GMP PHOSPHODIESTERASE PDEF"/>
    <property type="match status" value="1"/>
</dbReference>
<dbReference type="SUPFAM" id="SSF55781">
    <property type="entry name" value="GAF domain-like"/>
    <property type="match status" value="1"/>
</dbReference>
<dbReference type="SUPFAM" id="SSF55073">
    <property type="entry name" value="Nucleotide cyclase"/>
    <property type="match status" value="1"/>
</dbReference>
<dbReference type="InterPro" id="IPR001633">
    <property type="entry name" value="EAL_dom"/>
</dbReference>
<gene>
    <name evidence="2" type="ORF">FJW01_03090</name>
</gene>
<dbReference type="GO" id="GO:0071111">
    <property type="term" value="F:cyclic-guanylate-specific phosphodiesterase activity"/>
    <property type="evidence" value="ECO:0007669"/>
    <property type="project" value="InterPro"/>
</dbReference>
<dbReference type="EMBL" id="VHJA01000025">
    <property type="protein sequence ID" value="TPV47707.1"/>
    <property type="molecule type" value="Genomic_DNA"/>
</dbReference>
<dbReference type="InterPro" id="IPR043128">
    <property type="entry name" value="Rev_trsase/Diguanyl_cyclase"/>
</dbReference>
<dbReference type="RefSeq" id="WP_128086120.1">
    <property type="nucleotide sequence ID" value="NZ_CP071407.1"/>
</dbReference>
<sequence length="591" mass="66414">MHNEQNGSDVKRLSAIKALLTPDETRDKVLERFVQLASQVLGISGSFISIIDDHNQYIKASRNFDLKQSTRDESLCRHVLDGEGHLVVVDTLLDERFVTHPFVEGDPHIRFYAGVSLQNLDGAMLGTLCVTDTQPHPFSDEKLATLRSLATLVTSFLDAWNNAGFADVITHLPNRPRLIRDIQQLTITEPHSRFRLILIDCLDIIRAYELSRAVGIAPMEKLLRQMAQEAAQRLNLPDNETLYTFAPGRFAIIQPYSGRYTAHAIPDLFRGMKADLAENITLDLDVFAGETEFVPGQMDANETVRQAVSALHEAIDEEISAMSFDESYDTRRNDDFMIMNDLAQALKKDEELYLAWQPKVCLRTGKTVGLEALIRWNHPERGELFPSEFIPLAGKTNLISDLTNWVIDHTVAQLAQWNREYNLIPVSINVSERDFSRPDFADRLVAKLAAVQLPNAILGIECLENELITRSNVGIDGLTALKSHGFVISLDDFGVGYSNISYLQDIPLDVIKIDRSLISRMCEDEASKIIVRCIIQMLKELNYTVLAEGVESESTLALLKTYGCDQIQGYFFSKPLPASDIEHWLLPKSPA</sequence>
<evidence type="ECO:0000313" key="3">
    <source>
        <dbReference type="Proteomes" id="UP000317747"/>
    </source>
</evidence>